<feature type="region of interest" description="Disordered" evidence="1">
    <location>
        <begin position="111"/>
        <end position="141"/>
    </location>
</feature>
<evidence type="ECO:0000313" key="3">
    <source>
        <dbReference type="Proteomes" id="UP000235388"/>
    </source>
</evidence>
<evidence type="ECO:0000313" key="2">
    <source>
        <dbReference type="EMBL" id="PLW50054.1"/>
    </source>
</evidence>
<keyword evidence="3" id="KW-1185">Reference proteome</keyword>
<name>A0A2N5VJ74_9BASI</name>
<evidence type="ECO:0000256" key="1">
    <source>
        <dbReference type="SAM" id="MobiDB-lite"/>
    </source>
</evidence>
<gene>
    <name evidence="2" type="ORF">PCANC_08179</name>
</gene>
<feature type="region of interest" description="Disordered" evidence="1">
    <location>
        <begin position="1"/>
        <end position="33"/>
    </location>
</feature>
<dbReference type="EMBL" id="PGCJ01000092">
    <property type="protein sequence ID" value="PLW50054.1"/>
    <property type="molecule type" value="Genomic_DNA"/>
</dbReference>
<accession>A0A2N5VJ74</accession>
<reference evidence="2 3" key="1">
    <citation type="submission" date="2017-11" db="EMBL/GenBank/DDBJ databases">
        <title>De novo assembly and phasing of dikaryotic genomes from two isolates of Puccinia coronata f. sp. avenae, the causal agent of oat crown rust.</title>
        <authorList>
            <person name="Miller M.E."/>
            <person name="Zhang Y."/>
            <person name="Omidvar V."/>
            <person name="Sperschneider J."/>
            <person name="Schwessinger B."/>
            <person name="Raley C."/>
            <person name="Palmer J.M."/>
            <person name="Garnica D."/>
            <person name="Upadhyaya N."/>
            <person name="Rathjen J."/>
            <person name="Taylor J.M."/>
            <person name="Park R.F."/>
            <person name="Dodds P.N."/>
            <person name="Hirsch C.D."/>
            <person name="Kianian S.F."/>
            <person name="Figueroa M."/>
        </authorList>
    </citation>
    <scope>NUCLEOTIDE SEQUENCE [LARGE SCALE GENOMIC DNA]</scope>
    <source>
        <strain evidence="2">12NC29</strain>
    </source>
</reference>
<organism evidence="2 3">
    <name type="scientific">Puccinia coronata f. sp. avenae</name>
    <dbReference type="NCBI Taxonomy" id="200324"/>
    <lineage>
        <taxon>Eukaryota</taxon>
        <taxon>Fungi</taxon>
        <taxon>Dikarya</taxon>
        <taxon>Basidiomycota</taxon>
        <taxon>Pucciniomycotina</taxon>
        <taxon>Pucciniomycetes</taxon>
        <taxon>Pucciniales</taxon>
        <taxon>Pucciniaceae</taxon>
        <taxon>Puccinia</taxon>
    </lineage>
</organism>
<protein>
    <submittedName>
        <fullName evidence="2">Uncharacterized protein</fullName>
    </submittedName>
</protein>
<feature type="compositionally biased region" description="Basic and acidic residues" evidence="1">
    <location>
        <begin position="1"/>
        <end position="19"/>
    </location>
</feature>
<dbReference type="Proteomes" id="UP000235388">
    <property type="component" value="Unassembled WGS sequence"/>
</dbReference>
<comment type="caution">
    <text evidence="2">The sequence shown here is derived from an EMBL/GenBank/DDBJ whole genome shotgun (WGS) entry which is preliminary data.</text>
</comment>
<proteinExistence type="predicted"/>
<sequence>MAAERELAYKHLKRTHESTSQDDATEQLSEGAQSSASLSDLVMQLFAKHEPVARLTGSHELNVALNPYNNNEFFHLSLPQANIWAKALKSKALGVTLTNPPKTKIFAYKPSNAPGPSDPSNGGASLLGVAQNTAVPPPPSINGAPPAAWTMPYSTMPMNPLMSMYGNVHPLMLNTMNTLNPINPTNQNVVNVPPTSPPRTPPGDTSTLQDFFRFARVEDDSPEINGGLKKIGLTHWLMFKNYKPHELTPHGVPDAPALALVVAANEFGRHLYHLSKSQ</sequence>
<dbReference type="AlphaFoldDB" id="A0A2N5VJ74"/>